<organism evidence="2 3">
    <name type="scientific">Pleuronectes platessa</name>
    <name type="common">European plaice</name>
    <dbReference type="NCBI Taxonomy" id="8262"/>
    <lineage>
        <taxon>Eukaryota</taxon>
        <taxon>Metazoa</taxon>
        <taxon>Chordata</taxon>
        <taxon>Craniata</taxon>
        <taxon>Vertebrata</taxon>
        <taxon>Euteleostomi</taxon>
        <taxon>Actinopterygii</taxon>
        <taxon>Neopterygii</taxon>
        <taxon>Teleostei</taxon>
        <taxon>Neoteleostei</taxon>
        <taxon>Acanthomorphata</taxon>
        <taxon>Carangaria</taxon>
        <taxon>Pleuronectiformes</taxon>
        <taxon>Pleuronectoidei</taxon>
        <taxon>Pleuronectidae</taxon>
        <taxon>Pleuronectes</taxon>
    </lineage>
</organism>
<feature type="compositionally biased region" description="Basic residues" evidence="1">
    <location>
        <begin position="219"/>
        <end position="229"/>
    </location>
</feature>
<dbReference type="Proteomes" id="UP001153269">
    <property type="component" value="Unassembled WGS sequence"/>
</dbReference>
<keyword evidence="3" id="KW-1185">Reference proteome</keyword>
<evidence type="ECO:0000256" key="1">
    <source>
        <dbReference type="SAM" id="MobiDB-lite"/>
    </source>
</evidence>
<gene>
    <name evidence="2" type="ORF">PLEPLA_LOCUS31867</name>
</gene>
<proteinExistence type="predicted"/>
<sequence>PQPHCRRLSADVTRFSIVSEYTSSGARSQHLLWSSSTPEVSQLCDHFTVLRHISDPVPAPQHERAFQTRCTSHVFDVSCVLIAVLSSPHSSIPGTLLRAGVVSRLDVLSVSSQRREMPLQTKTSAPVLRACSAAGGSRLTILWCSRREMNPRKKVPAPHPAPGLTSAISVAATFFVTRWSVHSVFRRRRSIAVPALHQRWSPVPVPAPRRRLSADKRPPARKQARGLVRKWHDGDLRRENTEDSQPSSLRPEQARSWVPEAGTARISDAETQRTAAEASARIRHGSWVRSWQPRGSPTPKHRGRQREPPCRGAGTGARCGLWHAV</sequence>
<feature type="compositionally biased region" description="Basic and acidic residues" evidence="1">
    <location>
        <begin position="230"/>
        <end position="241"/>
    </location>
</feature>
<reference evidence="2" key="1">
    <citation type="submission" date="2020-03" db="EMBL/GenBank/DDBJ databases">
        <authorList>
            <person name="Weist P."/>
        </authorList>
    </citation>
    <scope>NUCLEOTIDE SEQUENCE</scope>
</reference>
<name>A0A9N7V4W7_PLEPL</name>
<accession>A0A9N7V4W7</accession>
<feature type="non-terminal residue" evidence="2">
    <location>
        <position position="1"/>
    </location>
</feature>
<dbReference type="AlphaFoldDB" id="A0A9N7V4W7"/>
<dbReference type="EMBL" id="CADEAL010003309">
    <property type="protein sequence ID" value="CAB1444151.1"/>
    <property type="molecule type" value="Genomic_DNA"/>
</dbReference>
<evidence type="ECO:0000313" key="2">
    <source>
        <dbReference type="EMBL" id="CAB1444151.1"/>
    </source>
</evidence>
<feature type="region of interest" description="Disordered" evidence="1">
    <location>
        <begin position="202"/>
        <end position="325"/>
    </location>
</feature>
<comment type="caution">
    <text evidence="2">The sequence shown here is derived from an EMBL/GenBank/DDBJ whole genome shotgun (WGS) entry which is preliminary data.</text>
</comment>
<evidence type="ECO:0000313" key="3">
    <source>
        <dbReference type="Proteomes" id="UP001153269"/>
    </source>
</evidence>
<protein>
    <submittedName>
        <fullName evidence="2">Uncharacterized protein</fullName>
    </submittedName>
</protein>